<gene>
    <name evidence="3" type="ORF">IFM89_034685</name>
</gene>
<comment type="similarity">
    <text evidence="1">Belongs to the UDP-glycosyltransferase family.</text>
</comment>
<reference evidence="3 4" key="1">
    <citation type="submission" date="2020-10" db="EMBL/GenBank/DDBJ databases">
        <title>The Coptis chinensis genome and diversification of protoberbering-type alkaloids.</title>
        <authorList>
            <person name="Wang B."/>
            <person name="Shu S."/>
            <person name="Song C."/>
            <person name="Liu Y."/>
        </authorList>
    </citation>
    <scope>NUCLEOTIDE SEQUENCE [LARGE SCALE GENOMIC DNA]</scope>
    <source>
        <strain evidence="3">HL-2020</strain>
        <tissue evidence="3">Leaf</tissue>
    </source>
</reference>
<sequence>MHHFLFMSSSMAEHKTNLHIAVFPWLAFGHILPFFQLSKSLAQRGHYISFISTPRNLQRLPRIPPNLSAFVNLTPLPIPPNSNLPPNAEATSDISPDQTPFLFEALDSLQESLTKFLEQSRPDWLIYDFATSWLPPIAAELGSAIQGCEFMAVRSCIEFESEWLSLLENELYLKPVVAVGLLPPPRIQNSHVEDERWVPIKEWLDKQRERSIVYIAFGSESTLSQTQLTELAHGLELSELPFFWVIRKPTSGDLVEDELSKLLPIGFEDRVEGRGFVTMDWVPQLRILAHPSVGGFLTHSGWSSIIEGLGFGLNLILLPLSPPQALNARLLESKTIGLEIPRDEQDGSFTRDSVAESMIVVMVGEEGEMFRRKVKEMTEIFGDRKLHDRYMDEFDRYLSEYKSKSQG</sequence>
<evidence type="ECO:0000313" key="3">
    <source>
        <dbReference type="EMBL" id="KAF9603336.1"/>
    </source>
</evidence>
<keyword evidence="4" id="KW-1185">Reference proteome</keyword>
<dbReference type="EMBL" id="JADFTS010000006">
    <property type="protein sequence ID" value="KAF9603336.1"/>
    <property type="molecule type" value="Genomic_DNA"/>
</dbReference>
<organism evidence="3 4">
    <name type="scientific">Coptis chinensis</name>
    <dbReference type="NCBI Taxonomy" id="261450"/>
    <lineage>
        <taxon>Eukaryota</taxon>
        <taxon>Viridiplantae</taxon>
        <taxon>Streptophyta</taxon>
        <taxon>Embryophyta</taxon>
        <taxon>Tracheophyta</taxon>
        <taxon>Spermatophyta</taxon>
        <taxon>Magnoliopsida</taxon>
        <taxon>Ranunculales</taxon>
        <taxon>Ranunculaceae</taxon>
        <taxon>Coptidoideae</taxon>
        <taxon>Coptis</taxon>
    </lineage>
</organism>
<dbReference type="Gene3D" id="3.40.50.2000">
    <property type="entry name" value="Glycogen Phosphorylase B"/>
    <property type="match status" value="2"/>
</dbReference>
<dbReference type="PANTHER" id="PTHR48049">
    <property type="entry name" value="GLYCOSYLTRANSFERASE"/>
    <property type="match status" value="1"/>
</dbReference>
<dbReference type="FunFam" id="3.40.50.2000:FF:000037">
    <property type="entry name" value="Glycosyltransferase"/>
    <property type="match status" value="1"/>
</dbReference>
<dbReference type="InterPro" id="IPR002213">
    <property type="entry name" value="UDP_glucos_trans"/>
</dbReference>
<dbReference type="OrthoDB" id="5835829at2759"/>
<dbReference type="AlphaFoldDB" id="A0A835HR40"/>
<dbReference type="InterPro" id="IPR050481">
    <property type="entry name" value="UDP-glycosyltransf_plant"/>
</dbReference>
<dbReference type="Proteomes" id="UP000631114">
    <property type="component" value="Unassembled WGS sequence"/>
</dbReference>
<keyword evidence="2" id="KW-0808">Transferase</keyword>
<dbReference type="CDD" id="cd03784">
    <property type="entry name" value="GT1_Gtf-like"/>
    <property type="match status" value="1"/>
</dbReference>
<evidence type="ECO:0000256" key="2">
    <source>
        <dbReference type="ARBA" id="ARBA00022679"/>
    </source>
</evidence>
<protein>
    <submittedName>
        <fullName evidence="3">Uncharacterized protein</fullName>
    </submittedName>
</protein>
<evidence type="ECO:0000313" key="4">
    <source>
        <dbReference type="Proteomes" id="UP000631114"/>
    </source>
</evidence>
<dbReference type="PANTHER" id="PTHR48049:SF60">
    <property type="entry name" value="UDP-GLYCOSYLTRANSFERASE 91B1"/>
    <property type="match status" value="1"/>
</dbReference>
<dbReference type="SUPFAM" id="SSF53756">
    <property type="entry name" value="UDP-Glycosyltransferase/glycogen phosphorylase"/>
    <property type="match status" value="1"/>
</dbReference>
<dbReference type="Pfam" id="PF00201">
    <property type="entry name" value="UDPGT"/>
    <property type="match status" value="1"/>
</dbReference>
<dbReference type="GO" id="GO:0035251">
    <property type="term" value="F:UDP-glucosyltransferase activity"/>
    <property type="evidence" value="ECO:0007669"/>
    <property type="project" value="InterPro"/>
</dbReference>
<evidence type="ECO:0000256" key="1">
    <source>
        <dbReference type="ARBA" id="ARBA00009995"/>
    </source>
</evidence>
<comment type="caution">
    <text evidence="3">The sequence shown here is derived from an EMBL/GenBank/DDBJ whole genome shotgun (WGS) entry which is preliminary data.</text>
</comment>
<name>A0A835HR40_9MAGN</name>
<proteinExistence type="inferred from homology"/>
<accession>A0A835HR40</accession>